<organism evidence="2">
    <name type="scientific">Perkinsus marinus (strain ATCC 50983 / TXsc)</name>
    <dbReference type="NCBI Taxonomy" id="423536"/>
    <lineage>
        <taxon>Eukaryota</taxon>
        <taxon>Sar</taxon>
        <taxon>Alveolata</taxon>
        <taxon>Perkinsozoa</taxon>
        <taxon>Perkinsea</taxon>
        <taxon>Perkinsida</taxon>
        <taxon>Perkinsidae</taxon>
        <taxon>Perkinsus</taxon>
    </lineage>
</organism>
<sequence length="50" mass="5260">MAVETSIPFTSMKPGQIILAELSCDADVDKVMAETDNDDSVAHGSAMMAD</sequence>
<dbReference type="InParanoid" id="C5M0D2"/>
<keyword evidence="2" id="KW-1185">Reference proteome</keyword>
<dbReference type="EMBL" id="GG687085">
    <property type="protein sequence ID" value="EEQ97539.1"/>
    <property type="molecule type" value="Genomic_DNA"/>
</dbReference>
<dbReference type="GeneID" id="9055309"/>
<reference evidence="1 2" key="1">
    <citation type="submission" date="2008-07" db="EMBL/GenBank/DDBJ databases">
        <authorList>
            <person name="El-Sayed N."/>
            <person name="Caler E."/>
            <person name="Inman J."/>
            <person name="Amedeo P."/>
            <person name="Hass B."/>
            <person name="Wortman J."/>
        </authorList>
    </citation>
    <scope>NUCLEOTIDE SEQUENCE [LARGE SCALE GENOMIC DNA]</scope>
    <source>
        <strain evidence="2">ATCC 50983 / TXsc</strain>
    </source>
</reference>
<dbReference type="RefSeq" id="XP_002764822.1">
    <property type="nucleotide sequence ID" value="XM_002764776.1"/>
</dbReference>
<protein>
    <submittedName>
        <fullName evidence="1">Uncharacterized protein</fullName>
    </submittedName>
</protein>
<accession>C5M0D2</accession>
<evidence type="ECO:0000313" key="2">
    <source>
        <dbReference type="Proteomes" id="UP000007800"/>
    </source>
</evidence>
<dbReference type="AlphaFoldDB" id="C5M0D2"/>
<evidence type="ECO:0000313" key="1">
    <source>
        <dbReference type="EMBL" id="EEQ97539.1"/>
    </source>
</evidence>
<gene>
    <name evidence="1" type="ORF">Pmar_PMAR009236</name>
</gene>
<name>C5M0D2_PERM5</name>
<dbReference type="Proteomes" id="UP000007800">
    <property type="component" value="Unassembled WGS sequence"/>
</dbReference>
<proteinExistence type="predicted"/>